<dbReference type="STRING" id="1036808.A0A0C2ZJM5"/>
<dbReference type="OrthoDB" id="2711125at2759"/>
<feature type="region of interest" description="Disordered" evidence="1">
    <location>
        <begin position="1"/>
        <end position="35"/>
    </location>
</feature>
<dbReference type="EMBL" id="KN822048">
    <property type="protein sequence ID" value="KIM61793.1"/>
    <property type="molecule type" value="Genomic_DNA"/>
</dbReference>
<dbReference type="AlphaFoldDB" id="A0A0C2ZJM5"/>
<evidence type="ECO:0000313" key="3">
    <source>
        <dbReference type="Proteomes" id="UP000053989"/>
    </source>
</evidence>
<dbReference type="InParanoid" id="A0A0C2ZJM5"/>
<feature type="compositionally biased region" description="Basic and acidic residues" evidence="1">
    <location>
        <begin position="17"/>
        <end position="35"/>
    </location>
</feature>
<proteinExistence type="predicted"/>
<sequence>MPEDIQGDDGQGATESSQRDKTMDEGRIEPSKLLEQKQEEEIQVWQEDKQKIKAKYAVGEWKGKQIVERFVNMEKWCAKQPTGAVVDPFDIPWPIFRRPQVITPEDVNITEVEFFLEMLRSFQEEDFVVHLKDMCIRFHPDKWRRSWKKIKDDTEQGIWENAMLTISQVVSAQYDFYMKRDN</sequence>
<reference evidence="2 3" key="1">
    <citation type="submission" date="2014-04" db="EMBL/GenBank/DDBJ databases">
        <authorList>
            <consortium name="DOE Joint Genome Institute"/>
            <person name="Kuo A."/>
            <person name="Kohler A."/>
            <person name="Nagy L.G."/>
            <person name="Floudas D."/>
            <person name="Copeland A."/>
            <person name="Barry K.W."/>
            <person name="Cichocki N."/>
            <person name="Veneault-Fourrey C."/>
            <person name="LaButti K."/>
            <person name="Lindquist E.A."/>
            <person name="Lipzen A."/>
            <person name="Lundell T."/>
            <person name="Morin E."/>
            <person name="Murat C."/>
            <person name="Sun H."/>
            <person name="Tunlid A."/>
            <person name="Henrissat B."/>
            <person name="Grigoriev I.V."/>
            <person name="Hibbett D.S."/>
            <person name="Martin F."/>
            <person name="Nordberg H.P."/>
            <person name="Cantor M.N."/>
            <person name="Hua S.X."/>
        </authorList>
    </citation>
    <scope>NUCLEOTIDE SEQUENCE [LARGE SCALE GENOMIC DNA]</scope>
    <source>
        <strain evidence="2 3">Foug A</strain>
    </source>
</reference>
<dbReference type="Proteomes" id="UP000053989">
    <property type="component" value="Unassembled WGS sequence"/>
</dbReference>
<evidence type="ECO:0000313" key="2">
    <source>
        <dbReference type="EMBL" id="KIM61793.1"/>
    </source>
</evidence>
<evidence type="ECO:0000256" key="1">
    <source>
        <dbReference type="SAM" id="MobiDB-lite"/>
    </source>
</evidence>
<dbReference type="HOGENOM" id="CLU_1482832_0_0_1"/>
<keyword evidence="3" id="KW-1185">Reference proteome</keyword>
<name>A0A0C2ZJM5_9AGAM</name>
<accession>A0A0C2ZJM5</accession>
<reference evidence="3" key="2">
    <citation type="submission" date="2015-01" db="EMBL/GenBank/DDBJ databases">
        <title>Evolutionary Origins and Diversification of the Mycorrhizal Mutualists.</title>
        <authorList>
            <consortium name="DOE Joint Genome Institute"/>
            <consortium name="Mycorrhizal Genomics Consortium"/>
            <person name="Kohler A."/>
            <person name="Kuo A."/>
            <person name="Nagy L.G."/>
            <person name="Floudas D."/>
            <person name="Copeland A."/>
            <person name="Barry K.W."/>
            <person name="Cichocki N."/>
            <person name="Veneault-Fourrey C."/>
            <person name="LaButti K."/>
            <person name="Lindquist E.A."/>
            <person name="Lipzen A."/>
            <person name="Lundell T."/>
            <person name="Morin E."/>
            <person name="Murat C."/>
            <person name="Riley R."/>
            <person name="Ohm R."/>
            <person name="Sun H."/>
            <person name="Tunlid A."/>
            <person name="Henrissat B."/>
            <person name="Grigoriev I.V."/>
            <person name="Hibbett D.S."/>
            <person name="Martin F."/>
        </authorList>
    </citation>
    <scope>NUCLEOTIDE SEQUENCE [LARGE SCALE GENOMIC DNA]</scope>
    <source>
        <strain evidence="3">Foug A</strain>
    </source>
</reference>
<organism evidence="2 3">
    <name type="scientific">Scleroderma citrinum Foug A</name>
    <dbReference type="NCBI Taxonomy" id="1036808"/>
    <lineage>
        <taxon>Eukaryota</taxon>
        <taxon>Fungi</taxon>
        <taxon>Dikarya</taxon>
        <taxon>Basidiomycota</taxon>
        <taxon>Agaricomycotina</taxon>
        <taxon>Agaricomycetes</taxon>
        <taxon>Agaricomycetidae</taxon>
        <taxon>Boletales</taxon>
        <taxon>Sclerodermatineae</taxon>
        <taxon>Sclerodermataceae</taxon>
        <taxon>Scleroderma</taxon>
    </lineage>
</organism>
<protein>
    <submittedName>
        <fullName evidence="2">Uncharacterized protein</fullName>
    </submittedName>
</protein>
<gene>
    <name evidence="2" type="ORF">SCLCIDRAFT_25616</name>
</gene>